<keyword evidence="7" id="KW-0539">Nucleus</keyword>
<evidence type="ECO:0000256" key="5">
    <source>
        <dbReference type="ARBA" id="ARBA00022679"/>
    </source>
</evidence>
<evidence type="ECO:0000256" key="7">
    <source>
        <dbReference type="ARBA" id="ARBA00023242"/>
    </source>
</evidence>
<dbReference type="PROSITE" id="PS50280">
    <property type="entry name" value="SET"/>
    <property type="match status" value="1"/>
</dbReference>
<evidence type="ECO:0000313" key="12">
    <source>
        <dbReference type="EMBL" id="CDR37986.1"/>
    </source>
</evidence>
<feature type="domain" description="Post-SET" evidence="10">
    <location>
        <begin position="386"/>
        <end position="402"/>
    </location>
</feature>
<reference evidence="12" key="1">
    <citation type="journal article" date="2014" name="Genome Announc.">
        <title>Genome sequence of the yeast Cyberlindnera fabianii (Hansenula fabianii).</title>
        <authorList>
            <person name="Freel K.C."/>
            <person name="Sarilar V."/>
            <person name="Neuveglise C."/>
            <person name="Devillers H."/>
            <person name="Friedrich A."/>
            <person name="Schacherer J."/>
        </authorList>
    </citation>
    <scope>NUCLEOTIDE SEQUENCE</scope>
    <source>
        <strain evidence="12">YJS4271</strain>
    </source>
</reference>
<accession>A0A061ATH3</accession>
<dbReference type="SUPFAM" id="SSF82199">
    <property type="entry name" value="SET domain"/>
    <property type="match status" value="1"/>
</dbReference>
<feature type="compositionally biased region" description="Acidic residues" evidence="8">
    <location>
        <begin position="495"/>
        <end position="506"/>
    </location>
</feature>
<dbReference type="PANTHER" id="PTHR22884">
    <property type="entry name" value="SET DOMAIN PROTEINS"/>
    <property type="match status" value="1"/>
</dbReference>
<feature type="region of interest" description="Disordered" evidence="8">
    <location>
        <begin position="1"/>
        <end position="37"/>
    </location>
</feature>
<feature type="compositionally biased region" description="Basic and acidic residues" evidence="8">
    <location>
        <begin position="526"/>
        <end position="536"/>
    </location>
</feature>
<feature type="compositionally biased region" description="Polar residues" evidence="8">
    <location>
        <begin position="630"/>
        <end position="663"/>
    </location>
</feature>
<dbReference type="OrthoDB" id="422362at2759"/>
<feature type="domain" description="AWS" evidence="11">
    <location>
        <begin position="202"/>
        <end position="251"/>
    </location>
</feature>
<feature type="compositionally biased region" description="Polar residues" evidence="8">
    <location>
        <begin position="448"/>
        <end position="457"/>
    </location>
</feature>
<dbReference type="InterPro" id="IPR050777">
    <property type="entry name" value="SET2_Histone-Lys_MeTrsfase"/>
</dbReference>
<dbReference type="GO" id="GO:0005634">
    <property type="term" value="C:nucleus"/>
    <property type="evidence" value="ECO:0007669"/>
    <property type="project" value="UniProtKB-SubCell"/>
</dbReference>
<dbReference type="InterPro" id="IPR003616">
    <property type="entry name" value="Post-SET_dom"/>
</dbReference>
<dbReference type="Pfam" id="PF00856">
    <property type="entry name" value="SET"/>
    <property type="match status" value="1"/>
</dbReference>
<feature type="compositionally biased region" description="Polar residues" evidence="8">
    <location>
        <begin position="860"/>
        <end position="874"/>
    </location>
</feature>
<gene>
    <name evidence="12" type="ORF">CYFA0S_01e19900g</name>
</gene>
<dbReference type="Gene3D" id="2.170.270.10">
    <property type="entry name" value="SET domain"/>
    <property type="match status" value="1"/>
</dbReference>
<feature type="compositionally biased region" description="Basic and acidic residues" evidence="8">
    <location>
        <begin position="586"/>
        <end position="596"/>
    </location>
</feature>
<keyword evidence="3" id="KW-0158">Chromosome</keyword>
<dbReference type="VEuPathDB" id="FungiDB:BON22_5461"/>
<keyword evidence="6" id="KW-0949">S-adenosyl-L-methionine</keyword>
<evidence type="ECO:0000256" key="8">
    <source>
        <dbReference type="SAM" id="MobiDB-lite"/>
    </source>
</evidence>
<feature type="region of interest" description="Disordered" evidence="8">
    <location>
        <begin position="495"/>
        <end position="900"/>
    </location>
</feature>
<organism evidence="12">
    <name type="scientific">Cyberlindnera fabianii</name>
    <name type="common">Yeast</name>
    <name type="synonym">Hansenula fabianii</name>
    <dbReference type="NCBI Taxonomy" id="36022"/>
    <lineage>
        <taxon>Eukaryota</taxon>
        <taxon>Fungi</taxon>
        <taxon>Dikarya</taxon>
        <taxon>Ascomycota</taxon>
        <taxon>Saccharomycotina</taxon>
        <taxon>Saccharomycetes</taxon>
        <taxon>Phaffomycetales</taxon>
        <taxon>Phaffomycetaceae</taxon>
        <taxon>Cyberlindnera</taxon>
    </lineage>
</organism>
<evidence type="ECO:0000259" key="11">
    <source>
        <dbReference type="PROSITE" id="PS51215"/>
    </source>
</evidence>
<feature type="compositionally biased region" description="Low complexity" evidence="8">
    <location>
        <begin position="690"/>
        <end position="723"/>
    </location>
</feature>
<feature type="compositionally biased region" description="Basic and acidic residues" evidence="8">
    <location>
        <begin position="435"/>
        <end position="447"/>
    </location>
</feature>
<name>A0A061ATH3_CYBFA</name>
<evidence type="ECO:0000256" key="6">
    <source>
        <dbReference type="ARBA" id="ARBA00022691"/>
    </source>
</evidence>
<proteinExistence type="predicted"/>
<dbReference type="InterPro" id="IPR001214">
    <property type="entry name" value="SET_dom"/>
</dbReference>
<dbReference type="GO" id="GO:0032259">
    <property type="term" value="P:methylation"/>
    <property type="evidence" value="ECO:0007669"/>
    <property type="project" value="UniProtKB-KW"/>
</dbReference>
<feature type="domain" description="SET" evidence="9">
    <location>
        <begin position="262"/>
        <end position="378"/>
    </location>
</feature>
<dbReference type="EMBL" id="LK052886">
    <property type="protein sequence ID" value="CDR37986.1"/>
    <property type="molecule type" value="Genomic_DNA"/>
</dbReference>
<comment type="subcellular location">
    <subcellularLocation>
        <location evidence="2">Chromosome</location>
    </subcellularLocation>
    <subcellularLocation>
        <location evidence="1">Nucleus</location>
    </subcellularLocation>
</comment>
<evidence type="ECO:0000259" key="9">
    <source>
        <dbReference type="PROSITE" id="PS50280"/>
    </source>
</evidence>
<dbReference type="AlphaFoldDB" id="A0A061ATH3"/>
<dbReference type="PROSITE" id="PS50868">
    <property type="entry name" value="POST_SET"/>
    <property type="match status" value="1"/>
</dbReference>
<protein>
    <submittedName>
        <fullName evidence="12">CYFA0S01e19900g1_1</fullName>
    </submittedName>
</protein>
<evidence type="ECO:0000256" key="2">
    <source>
        <dbReference type="ARBA" id="ARBA00004286"/>
    </source>
</evidence>
<feature type="compositionally biased region" description="Pro residues" evidence="8">
    <location>
        <begin position="837"/>
        <end position="850"/>
    </location>
</feature>
<feature type="compositionally biased region" description="Basic and acidic residues" evidence="8">
    <location>
        <begin position="667"/>
        <end position="689"/>
    </location>
</feature>
<dbReference type="InterPro" id="IPR006560">
    <property type="entry name" value="AWS_dom"/>
</dbReference>
<evidence type="ECO:0000256" key="1">
    <source>
        <dbReference type="ARBA" id="ARBA00004123"/>
    </source>
</evidence>
<dbReference type="InterPro" id="IPR046341">
    <property type="entry name" value="SET_dom_sf"/>
</dbReference>
<evidence type="ECO:0000256" key="3">
    <source>
        <dbReference type="ARBA" id="ARBA00022454"/>
    </source>
</evidence>
<dbReference type="GO" id="GO:0005694">
    <property type="term" value="C:chromosome"/>
    <property type="evidence" value="ECO:0007669"/>
    <property type="project" value="UniProtKB-SubCell"/>
</dbReference>
<sequence length="980" mass="110822">MVTRASSAKTSGKNSARSTPSSGLDTFSNPGYPSRTSRTFQKRKAWSLIFDFFENSPIPDADDTIIRAAVDECVEWKRYTEQDTENATILHWSNELPSADEANEEEEDEKIKQEATEFKLDGKLWVRSGLIHKPASENDRKRFNFPLPDGEGLRRINSTEDFKLPYGIYSPTVADENQVYKWKHNLKQNQWLVEHTNKKRSTPWRVCYCASRNGTHCSDSCLNRSVQYECTSHNCSFGNQDCGNRRFTNLVEDLNNNNLFAQGYEVRPTEKKGLGLFAVRSYNVDSLIVEYTGEVIDLDEVDRRLGTIYKNETKYYFLGMEKTLVIDAGRRGSVARFVNHSCDPNCEMQKWYVNQKPRIGLFARRPIYPGDEITYDYNFEWYENSEPQKCYCESKICRGVIGKKPDPPVLTASTIEESIPVSPPPEPISEPINNRNKESRKDVKKTNSWEGQPSGTRSAIDVENEEIGDDYYSETDDDDDEDFVSASDISEDLEEAAVSELSDDDDLPLKVRRRTGRSGASLSKVLSHEEETERAVNHNTRSTRSSTEHNDSPLNMPNRLIKELTIGMKSPGKDEEAPQQLNETAEQLRKGSERTGESTLNQQETTPKSSSTKTPGKSADESRKRPSRKPTASTFDKQGTISNGSNASASIELQKMLSNSDGSNVVEPKKTSKKSETSTAVEPRKRANKSDVSTSVKSQSSKEPSVANSVSPKKTSPPKAAKPPLKKRSRARIIEEEDDDGDERDQPIKATKRTSSSPEKEPRPMRVSSVSENKRPNSRQREAISKKAQRELRLSRLLKTRAGENNQKEKKQEILNPTPNIFKLKKSKRTYTGPIPKIKPPPPPPPPQPDPASSGPVAVIQSQPYDSNSYNHGTWHQPPADYNYNGYASYPQHDAVDPRRYQQYPPQQNQYHQHGYYQRQIGYGPDWDDAATAAYGTQLVNSNYDMYQGQSQDYYNNGYEAQGANPWQPPAQISDPRRRG</sequence>
<feature type="region of interest" description="Disordered" evidence="8">
    <location>
        <begin position="957"/>
        <end position="980"/>
    </location>
</feature>
<feature type="region of interest" description="Disordered" evidence="8">
    <location>
        <begin position="414"/>
        <end position="465"/>
    </location>
</feature>
<feature type="compositionally biased region" description="Low complexity" evidence="8">
    <location>
        <begin position="605"/>
        <end position="617"/>
    </location>
</feature>
<dbReference type="GO" id="GO:0042054">
    <property type="term" value="F:histone methyltransferase activity"/>
    <property type="evidence" value="ECO:0007669"/>
    <property type="project" value="InterPro"/>
</dbReference>
<dbReference type="SMART" id="SM00317">
    <property type="entry name" value="SET"/>
    <property type="match status" value="1"/>
</dbReference>
<dbReference type="PROSITE" id="PS51215">
    <property type="entry name" value="AWS"/>
    <property type="match status" value="1"/>
</dbReference>
<evidence type="ECO:0000256" key="4">
    <source>
        <dbReference type="ARBA" id="ARBA00022603"/>
    </source>
</evidence>
<keyword evidence="4" id="KW-0489">Methyltransferase</keyword>
<keyword evidence="5" id="KW-0808">Transferase</keyword>
<feature type="compositionally biased region" description="Basic and acidic residues" evidence="8">
    <location>
        <begin position="772"/>
        <end position="794"/>
    </location>
</feature>
<evidence type="ECO:0000259" key="10">
    <source>
        <dbReference type="PROSITE" id="PS50868"/>
    </source>
</evidence>